<evidence type="ECO:0000313" key="6">
    <source>
        <dbReference type="Proteomes" id="UP001220964"/>
    </source>
</evidence>
<reference evidence="5" key="1">
    <citation type="submission" date="2023-03" db="EMBL/GenBank/DDBJ databases">
        <title>Multiphase analysis and comparison of six strains from genera Psychromarinibacter, Lutimaribacter, and Maritimibacter, including a novel species: Psychromarinibacter sediminicola sp. nov.</title>
        <authorList>
            <person name="Wang Y.-H."/>
            <person name="Ye M.-Q."/>
            <person name="Du Z.-J."/>
        </authorList>
    </citation>
    <scope>NUCLEOTIDE SEQUENCE</scope>
    <source>
        <strain evidence="5">C21-152</strain>
    </source>
</reference>
<name>A0AAE3NX61_9RHOB</name>
<dbReference type="Pfam" id="PF00196">
    <property type="entry name" value="GerE"/>
    <property type="match status" value="1"/>
</dbReference>
<keyword evidence="6" id="KW-1185">Reference proteome</keyword>
<keyword evidence="3" id="KW-0804">Transcription</keyword>
<dbReference type="SUPFAM" id="SSF75516">
    <property type="entry name" value="Pheromone-binding domain of LuxR-like quorum-sensing transcription factors"/>
    <property type="match status" value="1"/>
</dbReference>
<dbReference type="Proteomes" id="UP001220964">
    <property type="component" value="Unassembled WGS sequence"/>
</dbReference>
<dbReference type="InterPro" id="IPR016032">
    <property type="entry name" value="Sig_transdc_resp-reg_C-effctor"/>
</dbReference>
<dbReference type="InterPro" id="IPR005143">
    <property type="entry name" value="TF_LuxR_autoind-bd_dom"/>
</dbReference>
<keyword evidence="1" id="KW-0805">Transcription regulation</keyword>
<dbReference type="InterPro" id="IPR036388">
    <property type="entry name" value="WH-like_DNA-bd_sf"/>
</dbReference>
<dbReference type="InterPro" id="IPR036693">
    <property type="entry name" value="TF_LuxR_autoind-bd_dom_sf"/>
</dbReference>
<accession>A0AAE3NX61</accession>
<dbReference type="InterPro" id="IPR000792">
    <property type="entry name" value="Tscrpt_reg_LuxR_C"/>
</dbReference>
<dbReference type="SUPFAM" id="SSF46894">
    <property type="entry name" value="C-terminal effector domain of the bipartite response regulators"/>
    <property type="match status" value="1"/>
</dbReference>
<evidence type="ECO:0000256" key="3">
    <source>
        <dbReference type="ARBA" id="ARBA00023163"/>
    </source>
</evidence>
<evidence type="ECO:0000259" key="4">
    <source>
        <dbReference type="PROSITE" id="PS50043"/>
    </source>
</evidence>
<dbReference type="EMBL" id="JARGYC010000158">
    <property type="protein sequence ID" value="MDF0603874.1"/>
    <property type="molecule type" value="Genomic_DNA"/>
</dbReference>
<organism evidence="5 6">
    <name type="scientific">Psychromarinibacter sediminicola</name>
    <dbReference type="NCBI Taxonomy" id="3033385"/>
    <lineage>
        <taxon>Bacteria</taxon>
        <taxon>Pseudomonadati</taxon>
        <taxon>Pseudomonadota</taxon>
        <taxon>Alphaproteobacteria</taxon>
        <taxon>Rhodobacterales</taxon>
        <taxon>Paracoccaceae</taxon>
        <taxon>Psychromarinibacter</taxon>
    </lineage>
</organism>
<dbReference type="SMART" id="SM00421">
    <property type="entry name" value="HTH_LUXR"/>
    <property type="match status" value="1"/>
</dbReference>
<dbReference type="PRINTS" id="PR00038">
    <property type="entry name" value="HTHLUXR"/>
</dbReference>
<protein>
    <submittedName>
        <fullName evidence="5">Autoinducer binding domain-containing protein</fullName>
    </submittedName>
</protein>
<dbReference type="Gene3D" id="1.10.10.10">
    <property type="entry name" value="Winged helix-like DNA-binding domain superfamily/Winged helix DNA-binding domain"/>
    <property type="match status" value="1"/>
</dbReference>
<dbReference type="CDD" id="cd06170">
    <property type="entry name" value="LuxR_C_like"/>
    <property type="match status" value="1"/>
</dbReference>
<feature type="domain" description="HTH luxR-type" evidence="4">
    <location>
        <begin position="143"/>
        <end position="208"/>
    </location>
</feature>
<gene>
    <name evidence="5" type="ORF">P1J78_24475</name>
</gene>
<sequence length="210" mass="23162">MQQHMGIELGADLDANLFSELSPSGFFFAIRISFALPMFEQNRFPADWVETFGKRGYVMADPVMNWLYASTGAVRWSEINIPDPRGVLDHAAEFGLVYGAAVSCIDQESHGQRSFGSFARPDREFEDDEIAVLQRTLQGLHDSYIPPTNLTRAELEALGMIKNGLLMKEIACLLGVSEGAVKQRLKNAKSKLNAKTSTHAATMATSYGLI</sequence>
<proteinExistence type="predicted"/>
<comment type="caution">
    <text evidence="5">The sequence shown here is derived from an EMBL/GenBank/DDBJ whole genome shotgun (WGS) entry which is preliminary data.</text>
</comment>
<evidence type="ECO:0000313" key="5">
    <source>
        <dbReference type="EMBL" id="MDF0603874.1"/>
    </source>
</evidence>
<dbReference type="Gene3D" id="3.30.450.80">
    <property type="entry name" value="Transcription factor LuxR-like, autoinducer-binding domain"/>
    <property type="match status" value="1"/>
</dbReference>
<dbReference type="PROSITE" id="PS50043">
    <property type="entry name" value="HTH_LUXR_2"/>
    <property type="match status" value="1"/>
</dbReference>
<dbReference type="GO" id="GO:0003677">
    <property type="term" value="F:DNA binding"/>
    <property type="evidence" value="ECO:0007669"/>
    <property type="project" value="UniProtKB-KW"/>
</dbReference>
<dbReference type="Pfam" id="PF03472">
    <property type="entry name" value="Autoind_bind"/>
    <property type="match status" value="1"/>
</dbReference>
<dbReference type="AlphaFoldDB" id="A0AAE3NX61"/>
<evidence type="ECO:0000256" key="2">
    <source>
        <dbReference type="ARBA" id="ARBA00023125"/>
    </source>
</evidence>
<dbReference type="GO" id="GO:0006355">
    <property type="term" value="P:regulation of DNA-templated transcription"/>
    <property type="evidence" value="ECO:0007669"/>
    <property type="project" value="InterPro"/>
</dbReference>
<evidence type="ECO:0000256" key="1">
    <source>
        <dbReference type="ARBA" id="ARBA00023015"/>
    </source>
</evidence>
<keyword evidence="2" id="KW-0238">DNA-binding</keyword>